<feature type="active site" evidence="6">
    <location>
        <position position="84"/>
    </location>
</feature>
<keyword evidence="10" id="KW-1185">Reference proteome</keyword>
<evidence type="ECO:0000256" key="4">
    <source>
        <dbReference type="ARBA" id="ARBA00019232"/>
    </source>
</evidence>
<evidence type="ECO:0000256" key="3">
    <source>
        <dbReference type="ARBA" id="ARBA00013208"/>
    </source>
</evidence>
<feature type="domain" description="Peptidase S26" evidence="8">
    <location>
        <begin position="59"/>
        <end position="199"/>
    </location>
</feature>
<dbReference type="PANTHER" id="PTHR43390:SF1">
    <property type="entry name" value="CHLOROPLAST PROCESSING PEPTIDASE"/>
    <property type="match status" value="1"/>
</dbReference>
<organism evidence="9 10">
    <name type="scientific">Geofilum rubicundum JCM 15548</name>
    <dbReference type="NCBI Taxonomy" id="1236989"/>
    <lineage>
        <taxon>Bacteria</taxon>
        <taxon>Pseudomonadati</taxon>
        <taxon>Bacteroidota</taxon>
        <taxon>Bacteroidia</taxon>
        <taxon>Marinilabiliales</taxon>
        <taxon>Marinilabiliaceae</taxon>
        <taxon>Geofilum</taxon>
    </lineage>
</organism>
<proteinExistence type="inferred from homology"/>
<sequence>MKTIIRSLIIVLFVLHLILSIWWMAIFLAFVWFVFWLSSSSAKISQKFRKQTVVVYSLILTGAILAAILFRVLFFSVFMIPSGSMERTIIPGDKIWVNKLVYGPRLPYSPYEIPWVNILFWLAEDKKPDVEKGWWGYKRLKGYRQPDRGDVAVFNHPKSKDIFIKRITAIPGDTLSINNGRVVVNQVVQKDAPYVTYFARVEHDNYNLVRHLLDSLNIKTHKRMHSDHLNGYMTRKEMELLSNCRSVISAEIEPLRPDTAWRVYPKRKQILWNIDNYGPFVIPQKGMQITLNRHTVLLYQQIIKQFEGVEIKESGNHFAVNDIPFETYTFTRNYYFVMGDNRHDSQDSRYFGPVPESELIGKAPSLFFLQIMEDLMHPEYSKHLIIKVEWWLFQPTFEIMTVDHFKRGIGIIG</sequence>
<dbReference type="CDD" id="cd06530">
    <property type="entry name" value="S26_SPase_I"/>
    <property type="match status" value="2"/>
</dbReference>
<comment type="similarity">
    <text evidence="2 7">Belongs to the peptidase S26 family.</text>
</comment>
<evidence type="ECO:0000259" key="8">
    <source>
        <dbReference type="Pfam" id="PF10502"/>
    </source>
</evidence>
<evidence type="ECO:0000256" key="7">
    <source>
        <dbReference type="RuleBase" id="RU362042"/>
    </source>
</evidence>
<keyword evidence="7" id="KW-0645">Protease</keyword>
<dbReference type="SUPFAM" id="SSF51306">
    <property type="entry name" value="LexA/Signal peptidase"/>
    <property type="match status" value="1"/>
</dbReference>
<dbReference type="PANTHER" id="PTHR43390">
    <property type="entry name" value="SIGNAL PEPTIDASE I"/>
    <property type="match status" value="1"/>
</dbReference>
<evidence type="ECO:0000256" key="6">
    <source>
        <dbReference type="PIRSR" id="PIRSR600223-1"/>
    </source>
</evidence>
<dbReference type="InterPro" id="IPR019758">
    <property type="entry name" value="Pept_S26A_signal_pept_1_CS"/>
</dbReference>
<feature type="transmembrane region" description="Helical" evidence="7">
    <location>
        <begin position="55"/>
        <end position="80"/>
    </location>
</feature>
<name>A0A0E9LZV4_9BACT</name>
<dbReference type="GO" id="GO:0016020">
    <property type="term" value="C:membrane"/>
    <property type="evidence" value="ECO:0007669"/>
    <property type="project" value="UniProtKB-SubCell"/>
</dbReference>
<protein>
    <recommendedName>
        <fullName evidence="4 7">Signal peptidase I</fullName>
        <ecNumber evidence="3 7">3.4.21.89</ecNumber>
    </recommendedName>
</protein>
<evidence type="ECO:0000313" key="9">
    <source>
        <dbReference type="EMBL" id="GAO30661.1"/>
    </source>
</evidence>
<dbReference type="Pfam" id="PF10502">
    <property type="entry name" value="Peptidase_S26"/>
    <property type="match status" value="2"/>
</dbReference>
<comment type="subcellular location">
    <subcellularLocation>
        <location evidence="7">Membrane</location>
        <topology evidence="7">Single-pass type II membrane protein</topology>
    </subcellularLocation>
</comment>
<dbReference type="InterPro" id="IPR036286">
    <property type="entry name" value="LexA/Signal_pep-like_sf"/>
</dbReference>
<feature type="domain" description="Peptidase S26" evidence="8">
    <location>
        <begin position="330"/>
        <end position="365"/>
    </location>
</feature>
<feature type="active site" evidence="6">
    <location>
        <position position="165"/>
    </location>
</feature>
<keyword evidence="5 7" id="KW-0378">Hydrolase</keyword>
<dbReference type="GO" id="GO:0004252">
    <property type="term" value="F:serine-type endopeptidase activity"/>
    <property type="evidence" value="ECO:0007669"/>
    <property type="project" value="InterPro"/>
</dbReference>
<dbReference type="Proteomes" id="UP000032900">
    <property type="component" value="Unassembled WGS sequence"/>
</dbReference>
<dbReference type="EC" id="3.4.21.89" evidence="3 7"/>
<gene>
    <name evidence="9" type="ORF">JCM15548_12956</name>
</gene>
<dbReference type="InterPro" id="IPR000223">
    <property type="entry name" value="Pept_S26A_signal_pept_1"/>
</dbReference>
<dbReference type="STRING" id="1236989.JCM15548_12956"/>
<dbReference type="InterPro" id="IPR019533">
    <property type="entry name" value="Peptidase_S26"/>
</dbReference>
<dbReference type="Gene3D" id="2.10.109.10">
    <property type="entry name" value="Umud Fragment, subunit A"/>
    <property type="match status" value="2"/>
</dbReference>
<feature type="transmembrane region" description="Helical" evidence="7">
    <location>
        <begin position="7"/>
        <end position="35"/>
    </location>
</feature>
<evidence type="ECO:0000256" key="5">
    <source>
        <dbReference type="ARBA" id="ARBA00022801"/>
    </source>
</evidence>
<evidence type="ECO:0000256" key="1">
    <source>
        <dbReference type="ARBA" id="ARBA00000677"/>
    </source>
</evidence>
<dbReference type="InterPro" id="IPR019757">
    <property type="entry name" value="Pept_S26A_signal_pept_1_Lys-AS"/>
</dbReference>
<keyword evidence="7" id="KW-0812">Transmembrane</keyword>
<dbReference type="PROSITE" id="PS00760">
    <property type="entry name" value="SPASE_I_2"/>
    <property type="match status" value="1"/>
</dbReference>
<comment type="caution">
    <text evidence="9">The sequence shown here is derived from an EMBL/GenBank/DDBJ whole genome shotgun (WGS) entry which is preliminary data.</text>
</comment>
<dbReference type="NCBIfam" id="TIGR02227">
    <property type="entry name" value="sigpep_I_bact"/>
    <property type="match status" value="1"/>
</dbReference>
<comment type="catalytic activity">
    <reaction evidence="1 7">
        <text>Cleavage of hydrophobic, N-terminal signal or leader sequences from secreted and periplasmic proteins.</text>
        <dbReference type="EC" id="3.4.21.89"/>
    </reaction>
</comment>
<dbReference type="GO" id="GO:0009003">
    <property type="term" value="F:signal peptidase activity"/>
    <property type="evidence" value="ECO:0007669"/>
    <property type="project" value="UniProtKB-EC"/>
</dbReference>
<dbReference type="GO" id="GO:0006465">
    <property type="term" value="P:signal peptide processing"/>
    <property type="evidence" value="ECO:0007669"/>
    <property type="project" value="InterPro"/>
</dbReference>
<keyword evidence="7" id="KW-0472">Membrane</keyword>
<evidence type="ECO:0000256" key="2">
    <source>
        <dbReference type="ARBA" id="ARBA00009370"/>
    </source>
</evidence>
<comment type="caution">
    <text evidence="7">Lacks conserved residue(s) required for the propagation of feature annotation.</text>
</comment>
<dbReference type="PROSITE" id="PS00761">
    <property type="entry name" value="SPASE_I_3"/>
    <property type="match status" value="1"/>
</dbReference>
<reference evidence="9 10" key="1">
    <citation type="journal article" date="2015" name="Microbes Environ.">
        <title>Distribution and evolution of nitrogen fixation genes in the phylum bacteroidetes.</title>
        <authorList>
            <person name="Inoue J."/>
            <person name="Oshima K."/>
            <person name="Suda W."/>
            <person name="Sakamoto M."/>
            <person name="Iino T."/>
            <person name="Noda S."/>
            <person name="Hongoh Y."/>
            <person name="Hattori M."/>
            <person name="Ohkuma M."/>
        </authorList>
    </citation>
    <scope>NUCLEOTIDE SEQUENCE [LARGE SCALE GENOMIC DNA]</scope>
    <source>
        <strain evidence="9">JCM 15548</strain>
    </source>
</reference>
<dbReference type="PRINTS" id="PR00727">
    <property type="entry name" value="LEADERPTASE"/>
</dbReference>
<dbReference type="AlphaFoldDB" id="A0A0E9LZV4"/>
<keyword evidence="7" id="KW-1133">Transmembrane helix</keyword>
<dbReference type="EMBL" id="BAZW01000027">
    <property type="protein sequence ID" value="GAO30661.1"/>
    <property type="molecule type" value="Genomic_DNA"/>
</dbReference>
<accession>A0A0E9LZV4</accession>
<evidence type="ECO:0000313" key="10">
    <source>
        <dbReference type="Proteomes" id="UP000032900"/>
    </source>
</evidence>